<name>A0A645HVN4_9ZZZZ</name>
<dbReference type="EMBL" id="VSSQ01095229">
    <property type="protein sequence ID" value="MPN39423.1"/>
    <property type="molecule type" value="Genomic_DNA"/>
</dbReference>
<protein>
    <submittedName>
        <fullName evidence="2">Uncharacterized protein</fullName>
    </submittedName>
</protein>
<accession>A0A645HVN4</accession>
<comment type="caution">
    <text evidence="2">The sequence shown here is derived from an EMBL/GenBank/DDBJ whole genome shotgun (WGS) entry which is preliminary data.</text>
</comment>
<sequence length="89" mass="10075">MHGINGAVRGGGREYRPRRGARDAEAALLALHISPRLHHRAEIDISALSQLRRRRLFIIADDRQRGGEHDEHREKDRPPLPLVLNAPPV</sequence>
<evidence type="ECO:0000313" key="2">
    <source>
        <dbReference type="EMBL" id="MPN39423.1"/>
    </source>
</evidence>
<reference evidence="2" key="1">
    <citation type="submission" date="2019-08" db="EMBL/GenBank/DDBJ databases">
        <authorList>
            <person name="Kucharzyk K."/>
            <person name="Murdoch R.W."/>
            <person name="Higgins S."/>
            <person name="Loffler F."/>
        </authorList>
    </citation>
    <scope>NUCLEOTIDE SEQUENCE</scope>
</reference>
<organism evidence="2">
    <name type="scientific">bioreactor metagenome</name>
    <dbReference type="NCBI Taxonomy" id="1076179"/>
    <lineage>
        <taxon>unclassified sequences</taxon>
        <taxon>metagenomes</taxon>
        <taxon>ecological metagenomes</taxon>
    </lineage>
</organism>
<feature type="compositionally biased region" description="Basic and acidic residues" evidence="1">
    <location>
        <begin position="63"/>
        <end position="78"/>
    </location>
</feature>
<gene>
    <name evidence="2" type="ORF">SDC9_186951</name>
</gene>
<evidence type="ECO:0000256" key="1">
    <source>
        <dbReference type="SAM" id="MobiDB-lite"/>
    </source>
</evidence>
<proteinExistence type="predicted"/>
<feature type="region of interest" description="Disordered" evidence="1">
    <location>
        <begin position="63"/>
        <end position="89"/>
    </location>
</feature>
<dbReference type="AlphaFoldDB" id="A0A645HVN4"/>